<dbReference type="GO" id="GO:0000160">
    <property type="term" value="P:phosphorelay signal transduction system"/>
    <property type="evidence" value="ECO:0007669"/>
    <property type="project" value="InterPro"/>
</dbReference>
<dbReference type="PANTHER" id="PTHR44520:SF2">
    <property type="entry name" value="RESPONSE REGULATOR RCP1"/>
    <property type="match status" value="1"/>
</dbReference>
<dbReference type="Proteomes" id="UP000244193">
    <property type="component" value="Chromosome"/>
</dbReference>
<evidence type="ECO:0000313" key="4">
    <source>
        <dbReference type="Proteomes" id="UP000244193"/>
    </source>
</evidence>
<dbReference type="OrthoDB" id="7631574at2"/>
<dbReference type="RefSeq" id="WP_108372897.1">
    <property type="nucleotide sequence ID" value="NZ_CP028811.1"/>
</dbReference>
<dbReference type="InterPro" id="IPR001789">
    <property type="entry name" value="Sig_transdc_resp-reg_receiver"/>
</dbReference>
<dbReference type="PANTHER" id="PTHR44520">
    <property type="entry name" value="RESPONSE REGULATOR RCP1-RELATED"/>
    <property type="match status" value="1"/>
</dbReference>
<protein>
    <submittedName>
        <fullName evidence="3">Response regulator</fullName>
    </submittedName>
</protein>
<dbReference type="EMBL" id="CP028811">
    <property type="protein sequence ID" value="AWA31168.1"/>
    <property type="molecule type" value="Genomic_DNA"/>
</dbReference>
<dbReference type="SUPFAM" id="SSF52172">
    <property type="entry name" value="CheY-like"/>
    <property type="match status" value="1"/>
</dbReference>
<dbReference type="Gene3D" id="3.40.50.2300">
    <property type="match status" value="1"/>
</dbReference>
<dbReference type="InterPro" id="IPR052893">
    <property type="entry name" value="TCS_response_regulator"/>
</dbReference>
<dbReference type="PROSITE" id="PS50110">
    <property type="entry name" value="RESPONSE_REGULATORY"/>
    <property type="match status" value="1"/>
</dbReference>
<proteinExistence type="predicted"/>
<name>A0A2S0RIX6_9FLAO</name>
<keyword evidence="4" id="KW-1185">Reference proteome</keyword>
<reference evidence="3 4" key="1">
    <citation type="submission" date="2018-04" db="EMBL/GenBank/DDBJ databases">
        <title>Genome sequencing of Flavobacterium sp. HYN0048.</title>
        <authorList>
            <person name="Yi H."/>
            <person name="Baek C."/>
        </authorList>
    </citation>
    <scope>NUCLEOTIDE SEQUENCE [LARGE SCALE GENOMIC DNA]</scope>
    <source>
        <strain evidence="3 4">HYN0048</strain>
    </source>
</reference>
<evidence type="ECO:0000259" key="2">
    <source>
        <dbReference type="PROSITE" id="PS50110"/>
    </source>
</evidence>
<evidence type="ECO:0000313" key="3">
    <source>
        <dbReference type="EMBL" id="AWA31168.1"/>
    </source>
</evidence>
<evidence type="ECO:0000256" key="1">
    <source>
        <dbReference type="PROSITE-ProRule" id="PRU00169"/>
    </source>
</evidence>
<dbReference type="InterPro" id="IPR011006">
    <property type="entry name" value="CheY-like_superfamily"/>
</dbReference>
<sequence length="150" mass="17441">MKLNREKVHIIFTDDDMDDCNMFADALTEVGINHSLNLFHDGKDLLAYLNKEDTKVPDILFLDLNMPFTNGLDSLKQIRSNKKYRDLTIAIYSTSSSEKDQEETFIAGANVYIRKPNEFSTLKRVLKDVLEINWQYYSSNLNKDTFFLTL</sequence>
<feature type="domain" description="Response regulatory" evidence="2">
    <location>
        <begin position="9"/>
        <end position="130"/>
    </location>
</feature>
<dbReference type="AlphaFoldDB" id="A0A2S0RIX6"/>
<dbReference type="Pfam" id="PF00072">
    <property type="entry name" value="Response_reg"/>
    <property type="match status" value="1"/>
</dbReference>
<dbReference type="SMART" id="SM00448">
    <property type="entry name" value="REC"/>
    <property type="match status" value="1"/>
</dbReference>
<dbReference type="KEGG" id="fmg:HYN48_14290"/>
<feature type="modified residue" description="4-aspartylphosphate" evidence="1">
    <location>
        <position position="63"/>
    </location>
</feature>
<keyword evidence="1" id="KW-0597">Phosphoprotein</keyword>
<accession>A0A2S0RIX6</accession>
<gene>
    <name evidence="3" type="ORF">HYN48_14290</name>
</gene>
<organism evidence="3 4">
    <name type="scientific">Flavobacterium magnum</name>
    <dbReference type="NCBI Taxonomy" id="2162713"/>
    <lineage>
        <taxon>Bacteria</taxon>
        <taxon>Pseudomonadati</taxon>
        <taxon>Bacteroidota</taxon>
        <taxon>Flavobacteriia</taxon>
        <taxon>Flavobacteriales</taxon>
        <taxon>Flavobacteriaceae</taxon>
        <taxon>Flavobacterium</taxon>
    </lineage>
</organism>